<keyword evidence="3" id="KW-0949">S-adenosyl-L-methionine</keyword>
<dbReference type="InterPro" id="IPR013216">
    <property type="entry name" value="Methyltransf_11"/>
</dbReference>
<dbReference type="PANTHER" id="PTHR43464:SF19">
    <property type="entry name" value="UBIQUINONE BIOSYNTHESIS O-METHYLTRANSFERASE, MITOCHONDRIAL"/>
    <property type="match status" value="1"/>
</dbReference>
<proteinExistence type="predicted"/>
<sequence>MGYVFRLEDAHRMERWAAHEPGRTVLRLERNMLRRLWAPVGPQRVLDVGCGTGMTLQWLSREGHLVTGVEPSWELVRYAQRNLPERIAVHHGFAEDLPFSDNEFDTVTLITTLEFVENPRAALAEACRVARQHVLIGTLNKWSLTGCYRRLEFLWKPSLYRHAAFQSVFSLKRMLEEVLYGEPACRWRTCLLFPLWLTPHMDMVEDHPLFQYQPFGHFLAMRVDLRPLHRPVQEPLMERVVGAGAPGTPRSCWRLRRPSGRPTPMGMPPWKAAPTPSPPGRRDLIKTSALGSLEERACPQ</sequence>
<feature type="domain" description="Methyltransferase type 11" evidence="5">
    <location>
        <begin position="46"/>
        <end position="132"/>
    </location>
</feature>
<gene>
    <name evidence="6" type="ORF">ENS06_05665</name>
</gene>
<keyword evidence="1 6" id="KW-0489">Methyltransferase</keyword>
<evidence type="ECO:0000259" key="5">
    <source>
        <dbReference type="Pfam" id="PF08241"/>
    </source>
</evidence>
<dbReference type="CDD" id="cd02440">
    <property type="entry name" value="AdoMet_MTases"/>
    <property type="match status" value="1"/>
</dbReference>
<dbReference type="PANTHER" id="PTHR43464">
    <property type="entry name" value="METHYLTRANSFERASE"/>
    <property type="match status" value="1"/>
</dbReference>
<evidence type="ECO:0000256" key="1">
    <source>
        <dbReference type="ARBA" id="ARBA00022603"/>
    </source>
</evidence>
<dbReference type="InterPro" id="IPR029063">
    <property type="entry name" value="SAM-dependent_MTases_sf"/>
</dbReference>
<accession>A0A831ZJL1</accession>
<feature type="region of interest" description="Disordered" evidence="4">
    <location>
        <begin position="254"/>
        <end position="300"/>
    </location>
</feature>
<name>A0A831ZJL1_9BACT</name>
<protein>
    <submittedName>
        <fullName evidence="6">Class I SAM-dependent methyltransferase</fullName>
    </submittedName>
</protein>
<dbReference type="EMBL" id="DSTK01000016">
    <property type="protein sequence ID" value="HFK96796.1"/>
    <property type="molecule type" value="Genomic_DNA"/>
</dbReference>
<dbReference type="Gene3D" id="3.40.50.150">
    <property type="entry name" value="Vaccinia Virus protein VP39"/>
    <property type="match status" value="1"/>
</dbReference>
<reference evidence="6" key="1">
    <citation type="journal article" date="2020" name="mSystems">
        <title>Genome- and Community-Level Interaction Insights into Carbon Utilization and Element Cycling Functions of Hydrothermarchaeota in Hydrothermal Sediment.</title>
        <authorList>
            <person name="Zhou Z."/>
            <person name="Liu Y."/>
            <person name="Xu W."/>
            <person name="Pan J."/>
            <person name="Luo Z.H."/>
            <person name="Li M."/>
        </authorList>
    </citation>
    <scope>NUCLEOTIDE SEQUENCE [LARGE SCALE GENOMIC DNA]</scope>
    <source>
        <strain evidence="6">SpSt-456</strain>
    </source>
</reference>
<comment type="caution">
    <text evidence="6">The sequence shown here is derived from an EMBL/GenBank/DDBJ whole genome shotgun (WGS) entry which is preliminary data.</text>
</comment>
<dbReference type="GO" id="GO:0032259">
    <property type="term" value="P:methylation"/>
    <property type="evidence" value="ECO:0007669"/>
    <property type="project" value="UniProtKB-KW"/>
</dbReference>
<dbReference type="SUPFAM" id="SSF53335">
    <property type="entry name" value="S-adenosyl-L-methionine-dependent methyltransferases"/>
    <property type="match status" value="1"/>
</dbReference>
<keyword evidence="2 6" id="KW-0808">Transferase</keyword>
<dbReference type="AlphaFoldDB" id="A0A831ZJL1"/>
<dbReference type="GO" id="GO:0008757">
    <property type="term" value="F:S-adenosylmethionine-dependent methyltransferase activity"/>
    <property type="evidence" value="ECO:0007669"/>
    <property type="project" value="InterPro"/>
</dbReference>
<dbReference type="Pfam" id="PF08241">
    <property type="entry name" value="Methyltransf_11"/>
    <property type="match status" value="1"/>
</dbReference>
<evidence type="ECO:0000313" key="6">
    <source>
        <dbReference type="EMBL" id="HFK96796.1"/>
    </source>
</evidence>
<evidence type="ECO:0000256" key="2">
    <source>
        <dbReference type="ARBA" id="ARBA00022679"/>
    </source>
</evidence>
<organism evidence="6">
    <name type="scientific">Desulfacinum infernum</name>
    <dbReference type="NCBI Taxonomy" id="35837"/>
    <lineage>
        <taxon>Bacteria</taxon>
        <taxon>Pseudomonadati</taxon>
        <taxon>Thermodesulfobacteriota</taxon>
        <taxon>Syntrophobacteria</taxon>
        <taxon>Syntrophobacterales</taxon>
        <taxon>Syntrophobacteraceae</taxon>
        <taxon>Desulfacinum</taxon>
    </lineage>
</organism>
<evidence type="ECO:0000256" key="4">
    <source>
        <dbReference type="SAM" id="MobiDB-lite"/>
    </source>
</evidence>
<evidence type="ECO:0000256" key="3">
    <source>
        <dbReference type="ARBA" id="ARBA00022691"/>
    </source>
</evidence>